<reference evidence="2 3" key="1">
    <citation type="submission" date="2014-04" db="EMBL/GenBank/DDBJ databases">
        <authorList>
            <consortium name="DOE Joint Genome Institute"/>
            <person name="Kuo A."/>
            <person name="Kohler A."/>
            <person name="Nagy L.G."/>
            <person name="Floudas D."/>
            <person name="Copeland A."/>
            <person name="Barry K.W."/>
            <person name="Cichocki N."/>
            <person name="Veneault-Fourrey C."/>
            <person name="LaButti K."/>
            <person name="Lindquist E.A."/>
            <person name="Lipzen A."/>
            <person name="Lundell T."/>
            <person name="Morin E."/>
            <person name="Murat C."/>
            <person name="Sun H."/>
            <person name="Tunlid A."/>
            <person name="Henrissat B."/>
            <person name="Grigoriev I.V."/>
            <person name="Hibbett D.S."/>
            <person name="Martin F."/>
            <person name="Nordberg H.P."/>
            <person name="Cantor M.N."/>
            <person name="Hua S.X."/>
        </authorList>
    </citation>
    <scope>NUCLEOTIDE SEQUENCE [LARGE SCALE GENOMIC DNA]</scope>
    <source>
        <strain evidence="2 3">LaAM-08-1</strain>
    </source>
</reference>
<gene>
    <name evidence="2" type="ORF">K443DRAFT_678879</name>
</gene>
<dbReference type="AlphaFoldDB" id="A0A0C9XSW9"/>
<dbReference type="OrthoDB" id="10547119at2759"/>
<evidence type="ECO:0000313" key="2">
    <source>
        <dbReference type="EMBL" id="KIK00862.1"/>
    </source>
</evidence>
<dbReference type="Proteomes" id="UP000054477">
    <property type="component" value="Unassembled WGS sequence"/>
</dbReference>
<evidence type="ECO:0000313" key="3">
    <source>
        <dbReference type="Proteomes" id="UP000054477"/>
    </source>
</evidence>
<sequence length="65" mass="7029">MAISRFYFLIAFALCVAQLASAGVVPEARDVAARAPSYAVNEVREANFDHKARDDESLVDSAAQL</sequence>
<evidence type="ECO:0000256" key="1">
    <source>
        <dbReference type="SAM" id="SignalP"/>
    </source>
</evidence>
<dbReference type="EMBL" id="KN838617">
    <property type="protein sequence ID" value="KIK00862.1"/>
    <property type="molecule type" value="Genomic_DNA"/>
</dbReference>
<organism evidence="2 3">
    <name type="scientific">Laccaria amethystina LaAM-08-1</name>
    <dbReference type="NCBI Taxonomy" id="1095629"/>
    <lineage>
        <taxon>Eukaryota</taxon>
        <taxon>Fungi</taxon>
        <taxon>Dikarya</taxon>
        <taxon>Basidiomycota</taxon>
        <taxon>Agaricomycotina</taxon>
        <taxon>Agaricomycetes</taxon>
        <taxon>Agaricomycetidae</taxon>
        <taxon>Agaricales</taxon>
        <taxon>Agaricineae</taxon>
        <taxon>Hydnangiaceae</taxon>
        <taxon>Laccaria</taxon>
    </lineage>
</organism>
<keyword evidence="1" id="KW-0732">Signal</keyword>
<dbReference type="HOGENOM" id="CLU_2850084_0_0_1"/>
<proteinExistence type="predicted"/>
<accession>A0A0C9XSW9</accession>
<feature type="chain" id="PRO_5002206423" evidence="1">
    <location>
        <begin position="23"/>
        <end position="65"/>
    </location>
</feature>
<reference evidence="3" key="2">
    <citation type="submission" date="2015-01" db="EMBL/GenBank/DDBJ databases">
        <title>Evolutionary Origins and Diversification of the Mycorrhizal Mutualists.</title>
        <authorList>
            <consortium name="DOE Joint Genome Institute"/>
            <consortium name="Mycorrhizal Genomics Consortium"/>
            <person name="Kohler A."/>
            <person name="Kuo A."/>
            <person name="Nagy L.G."/>
            <person name="Floudas D."/>
            <person name="Copeland A."/>
            <person name="Barry K.W."/>
            <person name="Cichocki N."/>
            <person name="Veneault-Fourrey C."/>
            <person name="LaButti K."/>
            <person name="Lindquist E.A."/>
            <person name="Lipzen A."/>
            <person name="Lundell T."/>
            <person name="Morin E."/>
            <person name="Murat C."/>
            <person name="Riley R."/>
            <person name="Ohm R."/>
            <person name="Sun H."/>
            <person name="Tunlid A."/>
            <person name="Henrissat B."/>
            <person name="Grigoriev I.V."/>
            <person name="Hibbett D.S."/>
            <person name="Martin F."/>
        </authorList>
    </citation>
    <scope>NUCLEOTIDE SEQUENCE [LARGE SCALE GENOMIC DNA]</scope>
    <source>
        <strain evidence="3">LaAM-08-1</strain>
    </source>
</reference>
<protein>
    <submittedName>
        <fullName evidence="2">Uncharacterized protein</fullName>
    </submittedName>
</protein>
<name>A0A0C9XSW9_9AGAR</name>
<feature type="signal peptide" evidence="1">
    <location>
        <begin position="1"/>
        <end position="22"/>
    </location>
</feature>
<keyword evidence="3" id="KW-1185">Reference proteome</keyword>